<keyword evidence="6" id="KW-0548">Nucleotidyltransferase</keyword>
<dbReference type="Pfam" id="PF18136">
    <property type="entry name" value="DNApol_Exo"/>
    <property type="match status" value="1"/>
</dbReference>
<evidence type="ECO:0000256" key="1">
    <source>
        <dbReference type="ARBA" id="ARBA00001946"/>
    </source>
</evidence>
<dbReference type="GO" id="GO:0003887">
    <property type="term" value="F:DNA-directed DNA polymerase activity"/>
    <property type="evidence" value="ECO:0007669"/>
    <property type="project" value="UniProtKB-KW"/>
</dbReference>
<dbReference type="GO" id="GO:0006264">
    <property type="term" value="P:mitochondrial DNA replication"/>
    <property type="evidence" value="ECO:0007669"/>
    <property type="project" value="EnsemblFungi"/>
</dbReference>
<dbReference type="InterPro" id="IPR043502">
    <property type="entry name" value="DNA/RNA_pol_sf"/>
</dbReference>
<keyword evidence="18" id="KW-1185">Reference proteome</keyword>
<reference evidence="18" key="1">
    <citation type="submission" date="2016-05" db="EMBL/GenBank/DDBJ databases">
        <title>Comparative genomics of biotechnologically important yeasts.</title>
        <authorList>
            <consortium name="DOE Joint Genome Institute"/>
            <person name="Riley R."/>
            <person name="Haridas S."/>
            <person name="Wolfe K.H."/>
            <person name="Lopes M.R."/>
            <person name="Hittinger C.T."/>
            <person name="Goker M."/>
            <person name="Salamov A."/>
            <person name="Wisecaver J."/>
            <person name="Long T.M."/>
            <person name="Aerts A.L."/>
            <person name="Barry K."/>
            <person name="Choi C."/>
            <person name="Clum A."/>
            <person name="Coughlan A.Y."/>
            <person name="Deshpande S."/>
            <person name="Douglass A.P."/>
            <person name="Hanson S.J."/>
            <person name="Klenk H.-P."/>
            <person name="Labutti K."/>
            <person name="Lapidus A."/>
            <person name="Lindquist E."/>
            <person name="Lipzen A."/>
            <person name="Meier-Kolthoff J.P."/>
            <person name="Ohm R.A."/>
            <person name="Otillar R.P."/>
            <person name="Pangilinan J."/>
            <person name="Peng Y."/>
            <person name="Rokas A."/>
            <person name="Rosa C.A."/>
            <person name="Scheuner C."/>
            <person name="Sibirny A.A."/>
            <person name="Slot J.C."/>
            <person name="Stielow J.B."/>
            <person name="Sun H."/>
            <person name="Kurtzman C.P."/>
            <person name="Blackwell M."/>
            <person name="Grigoriev I.V."/>
            <person name="Jeffries T.W."/>
        </authorList>
    </citation>
    <scope>NUCLEOTIDE SEQUENCE [LARGE SCALE GENOMIC DNA]</scope>
    <source>
        <strain evidence="18">NRRL Y-2460</strain>
    </source>
</reference>
<dbReference type="EMBL" id="KV454015">
    <property type="protein sequence ID" value="ODV94731.1"/>
    <property type="molecule type" value="Genomic_DNA"/>
</dbReference>
<sequence>MLKYNAVCTRRTIVFKRFNSSKFNEEPRINQVGIQYLSEGLQRQVFPLYKAPVRKRKDSTVINLAKLHLKKNGLLGKKTFITEPIDFKIPKLHGQTLDEHFYKLGVLKSDKYLQLAENLIKIGSSLPKKPKKWVFKSGWYRYLSPKNEPEPVPYPLEDNMVFDVEVLYKISNFPTLATCVSTKAWYSWVSPYLTGESDKVEHLIPMNNFETEKLIVGHNVSYDRARIKDEYNLKQSKAFFLDTMSLHVAVSGMCSRQRPTWMKYKKNKAKKLEEDETDEDELSLDKIRSDIENSDLQELINNPVLDLENSDETALQEDPWMKVSSLNSLANVADFYCGITMDKAVRDYFSSEDKQVIIDNFQKLMDYCANDVYATFKVFSKVFPAFRKIVPHPVSFAALRHIAQSFLPTNESWARYIENTEKLYVETKLKIEKNLHRLANEVVKLKDKIDLKNPNAKKPWEDDPWLSQLDWTIAPVKYTKKGVPYKNQKLPGYPEWYKKLIVKNELKLTTRTRIAPLLLRLSWDKYPLFWLDTYGWCFVAPIEKKDHYLSQNFTHISNEKLYEDPNWEQIPSNYYKEKCIFKVPHSDGAASRTFSVMTKSSLAFFEKGVLTSDYDLAKDALQLVVSSSYWTSARERIINQFVVHNYDNNGKEPVADFGLKEKIGIILPNVVTMGTITRRSVENTWLTASNAKKTRLGSELKSMIKAPAGYCFVGADVDSEELWIASLIGDSVFQIHGGSAIGWMTLEGTKNEGTDLHSKTANILGISRNEAKVFNYGRIYGAGLKFATTLLKKFNPTLPNEKATEIARNLYSATKGKTGIYSHGKIWYGGSESIVFNRLEKLAEQDAPKTPVLGAGITSALTKKNLKANSFLPSRINWAIQSSGVDYLHLLIISMDYLSSLYNVDARLSITIHDEIRYLVKEEDKFKAAIILQISNLWTRAMFCQQLGINEVPQSCAFFSAVDIDKVLRKEVNLDCITPSNPIAIAHGQSLDIKSLLEIPGMKKFFEDTVKDLDLTYINYDKRKPIIKNLDDVEFSNRASKELFIKLQIVKTDEEFKNVRKDLKKAVLASQDDAQRKIFEAEYFSKEEDLTEEVAF</sequence>
<evidence type="ECO:0000256" key="2">
    <source>
        <dbReference type="ARBA" id="ARBA00004173"/>
    </source>
</evidence>
<protein>
    <recommendedName>
        <fullName evidence="15">DNA polymerase gamma</fullName>
        <ecNumber evidence="4">2.7.7.7</ecNumber>
    </recommendedName>
    <alternativeName>
        <fullName evidence="12">Mitochondrial DNA polymerase catalytic subunit</fullName>
    </alternativeName>
</protein>
<dbReference type="AlphaFoldDB" id="A0A1E4TSJ7"/>
<comment type="cofactor">
    <cofactor evidence="1">
        <name>Mg(2+)</name>
        <dbReference type="ChEBI" id="CHEBI:18420"/>
    </cofactor>
</comment>
<dbReference type="SMART" id="SM00482">
    <property type="entry name" value="POLAc"/>
    <property type="match status" value="1"/>
</dbReference>
<dbReference type="EC" id="2.7.7.7" evidence="4"/>
<evidence type="ECO:0000256" key="9">
    <source>
        <dbReference type="ARBA" id="ARBA00022932"/>
    </source>
</evidence>
<accession>A0A1E4TSJ7</accession>
<evidence type="ECO:0000256" key="15">
    <source>
        <dbReference type="ARBA" id="ARBA00069489"/>
    </source>
</evidence>
<organism evidence="17 18">
    <name type="scientific">Pachysolen tannophilus NRRL Y-2460</name>
    <dbReference type="NCBI Taxonomy" id="669874"/>
    <lineage>
        <taxon>Eukaryota</taxon>
        <taxon>Fungi</taxon>
        <taxon>Dikarya</taxon>
        <taxon>Ascomycota</taxon>
        <taxon>Saccharomycotina</taxon>
        <taxon>Pichiomycetes</taxon>
        <taxon>Pachysolenaceae</taxon>
        <taxon>Pachysolen</taxon>
    </lineage>
</organism>
<evidence type="ECO:0000313" key="18">
    <source>
        <dbReference type="Proteomes" id="UP000094236"/>
    </source>
</evidence>
<keyword evidence="9" id="KW-0239">DNA-directed DNA polymerase</keyword>
<evidence type="ECO:0000259" key="16">
    <source>
        <dbReference type="SMART" id="SM00482"/>
    </source>
</evidence>
<gene>
    <name evidence="17" type="ORF">PACTADRAFT_50596</name>
</gene>
<evidence type="ECO:0000256" key="11">
    <source>
        <dbReference type="ARBA" id="ARBA00023128"/>
    </source>
</evidence>
<comment type="similarity">
    <text evidence="3">Belongs to the DNA polymerase type-A family.</text>
</comment>
<dbReference type="Pfam" id="PF00476">
    <property type="entry name" value="DNA_pol_A"/>
    <property type="match status" value="1"/>
</dbReference>
<evidence type="ECO:0000256" key="14">
    <source>
        <dbReference type="ARBA" id="ARBA00057053"/>
    </source>
</evidence>
<keyword evidence="8" id="KW-0460">Magnesium</keyword>
<proteinExistence type="inferred from homology"/>
<dbReference type="InterPro" id="IPR041336">
    <property type="entry name" value="DNApol_Exo"/>
</dbReference>
<dbReference type="GO" id="GO:0008408">
    <property type="term" value="F:3'-5' exonuclease activity"/>
    <property type="evidence" value="ECO:0007669"/>
    <property type="project" value="EnsemblFungi"/>
</dbReference>
<dbReference type="GO" id="GO:0005760">
    <property type="term" value="C:gamma DNA polymerase complex"/>
    <property type="evidence" value="ECO:0007669"/>
    <property type="project" value="InterPro"/>
</dbReference>
<evidence type="ECO:0000256" key="3">
    <source>
        <dbReference type="ARBA" id="ARBA00007705"/>
    </source>
</evidence>
<evidence type="ECO:0000256" key="8">
    <source>
        <dbReference type="ARBA" id="ARBA00022842"/>
    </source>
</evidence>
<keyword evidence="7" id="KW-0235">DNA replication</keyword>
<dbReference type="Gene3D" id="3.30.70.370">
    <property type="match status" value="1"/>
</dbReference>
<evidence type="ECO:0000256" key="4">
    <source>
        <dbReference type="ARBA" id="ARBA00012417"/>
    </source>
</evidence>
<dbReference type="PANTHER" id="PTHR10267">
    <property type="entry name" value="DNA POLYMERASE SUBUNIT GAMMA-1"/>
    <property type="match status" value="1"/>
</dbReference>
<dbReference type="FunFam" id="1.10.150.20:FF:000035">
    <property type="entry name" value="DNA polymerase gamma, mitochondrial"/>
    <property type="match status" value="1"/>
</dbReference>
<dbReference type="InterPro" id="IPR019760">
    <property type="entry name" value="DNA-dir_DNA_pol_A_CS"/>
</dbReference>
<evidence type="ECO:0000256" key="10">
    <source>
        <dbReference type="ARBA" id="ARBA00023125"/>
    </source>
</evidence>
<evidence type="ECO:0000256" key="13">
    <source>
        <dbReference type="ARBA" id="ARBA00049244"/>
    </source>
</evidence>
<feature type="domain" description="DNA-directed DNA polymerase family A palm" evidence="16">
    <location>
        <begin position="697"/>
        <end position="924"/>
    </location>
</feature>
<dbReference type="InterPro" id="IPR001098">
    <property type="entry name" value="DNA-dir_DNA_pol_A_palm_dom"/>
</dbReference>
<dbReference type="Gene3D" id="3.30.420.390">
    <property type="match status" value="2"/>
</dbReference>
<comment type="function">
    <text evidence="14">Involved in the replication of mitochondrial DNA.</text>
</comment>
<dbReference type="SUPFAM" id="SSF56672">
    <property type="entry name" value="DNA/RNA polymerases"/>
    <property type="match status" value="1"/>
</dbReference>
<dbReference type="InterPro" id="IPR012337">
    <property type="entry name" value="RNaseH-like_sf"/>
</dbReference>
<name>A0A1E4TSJ7_PACTA</name>
<dbReference type="PRINTS" id="PR00867">
    <property type="entry name" value="DNAPOLG"/>
</dbReference>
<evidence type="ECO:0000256" key="6">
    <source>
        <dbReference type="ARBA" id="ARBA00022695"/>
    </source>
</evidence>
<evidence type="ECO:0000256" key="5">
    <source>
        <dbReference type="ARBA" id="ARBA00022679"/>
    </source>
</evidence>
<dbReference type="GO" id="GO:0003677">
    <property type="term" value="F:DNA binding"/>
    <property type="evidence" value="ECO:0007669"/>
    <property type="project" value="UniProtKB-KW"/>
</dbReference>
<keyword evidence="10" id="KW-0238">DNA-binding</keyword>
<dbReference type="STRING" id="669874.A0A1E4TSJ7"/>
<dbReference type="GO" id="GO:0006995">
    <property type="term" value="P:cellular response to nitrogen starvation"/>
    <property type="evidence" value="ECO:0007669"/>
    <property type="project" value="EnsemblFungi"/>
</dbReference>
<dbReference type="Proteomes" id="UP000094236">
    <property type="component" value="Unassembled WGS sequence"/>
</dbReference>
<dbReference type="PANTHER" id="PTHR10267:SF0">
    <property type="entry name" value="DNA POLYMERASE SUBUNIT GAMMA-1"/>
    <property type="match status" value="1"/>
</dbReference>
<evidence type="ECO:0000256" key="12">
    <source>
        <dbReference type="ARBA" id="ARBA00031966"/>
    </source>
</evidence>
<dbReference type="GO" id="GO:0032043">
    <property type="term" value="P:mitochondrial DNA catabolic process"/>
    <property type="evidence" value="ECO:0007669"/>
    <property type="project" value="EnsemblFungi"/>
</dbReference>
<dbReference type="OrthoDB" id="5588663at2759"/>
<evidence type="ECO:0000256" key="7">
    <source>
        <dbReference type="ARBA" id="ARBA00022705"/>
    </source>
</evidence>
<dbReference type="SUPFAM" id="SSF53098">
    <property type="entry name" value="Ribonuclease H-like"/>
    <property type="match status" value="1"/>
</dbReference>
<comment type="subcellular location">
    <subcellularLocation>
        <location evidence="2">Mitochondrion</location>
    </subcellularLocation>
</comment>
<keyword evidence="5" id="KW-0808">Transferase</keyword>
<dbReference type="InterPro" id="IPR002297">
    <property type="entry name" value="DNA-dir_DNA_pol_A_mt"/>
</dbReference>
<comment type="catalytic activity">
    <reaction evidence="13">
        <text>DNA(n) + a 2'-deoxyribonucleoside 5'-triphosphate = DNA(n+1) + diphosphate</text>
        <dbReference type="Rhea" id="RHEA:22508"/>
        <dbReference type="Rhea" id="RHEA-COMP:17339"/>
        <dbReference type="Rhea" id="RHEA-COMP:17340"/>
        <dbReference type="ChEBI" id="CHEBI:33019"/>
        <dbReference type="ChEBI" id="CHEBI:61560"/>
        <dbReference type="ChEBI" id="CHEBI:173112"/>
        <dbReference type="EC" id="2.7.7.7"/>
    </reaction>
</comment>
<evidence type="ECO:0000313" key="17">
    <source>
        <dbReference type="EMBL" id="ODV94731.1"/>
    </source>
</evidence>
<keyword evidence="11" id="KW-0496">Mitochondrion</keyword>
<dbReference type="Gene3D" id="1.10.150.20">
    <property type="entry name" value="5' to 3' exonuclease, C-terminal subdomain"/>
    <property type="match status" value="1"/>
</dbReference>
<dbReference type="PROSITE" id="PS00447">
    <property type="entry name" value="DNA_POLYMERASE_A"/>
    <property type="match status" value="1"/>
</dbReference>